<feature type="transmembrane region" description="Helical" evidence="7">
    <location>
        <begin position="155"/>
        <end position="178"/>
    </location>
</feature>
<keyword evidence="10" id="KW-1185">Reference proteome</keyword>
<evidence type="ECO:0000256" key="2">
    <source>
        <dbReference type="ARBA" id="ARBA00022448"/>
    </source>
</evidence>
<feature type="transmembrane region" description="Helical" evidence="7">
    <location>
        <begin position="12"/>
        <end position="38"/>
    </location>
</feature>
<evidence type="ECO:0000256" key="5">
    <source>
        <dbReference type="ARBA" id="ARBA00022989"/>
    </source>
</evidence>
<dbReference type="GO" id="GO:0055085">
    <property type="term" value="P:transmembrane transport"/>
    <property type="evidence" value="ECO:0007669"/>
    <property type="project" value="InterPro"/>
</dbReference>
<dbReference type="RefSeq" id="WP_229383397.1">
    <property type="nucleotide sequence ID" value="NZ_JAGTTN010000001.1"/>
</dbReference>
<feature type="transmembrane region" description="Helical" evidence="7">
    <location>
        <begin position="74"/>
        <end position="92"/>
    </location>
</feature>
<feature type="transmembrane region" description="Helical" evidence="7">
    <location>
        <begin position="210"/>
        <end position="231"/>
    </location>
</feature>
<proteinExistence type="inferred from homology"/>
<reference evidence="9" key="1">
    <citation type="submission" date="2021-04" db="EMBL/GenBank/DDBJ databases">
        <title>Microbacterium tenobrionis sp. nov. and Microbacterium allomyrinae sp. nov., isolated from larvae of Tenobrio molitor and Allomyrina dichotoma, respectively.</title>
        <authorList>
            <person name="Lee S.D."/>
        </authorList>
    </citation>
    <scope>NUCLEOTIDE SEQUENCE</scope>
    <source>
        <strain evidence="9">BWT-G7</strain>
    </source>
</reference>
<feature type="transmembrane region" description="Helical" evidence="7">
    <location>
        <begin position="268"/>
        <end position="290"/>
    </location>
</feature>
<dbReference type="SUPFAM" id="SSF161098">
    <property type="entry name" value="MetI-like"/>
    <property type="match status" value="1"/>
</dbReference>
<dbReference type="InterPro" id="IPR035906">
    <property type="entry name" value="MetI-like_sf"/>
</dbReference>
<evidence type="ECO:0000256" key="6">
    <source>
        <dbReference type="ARBA" id="ARBA00023136"/>
    </source>
</evidence>
<evidence type="ECO:0000313" key="9">
    <source>
        <dbReference type="EMBL" id="MCC2031518.1"/>
    </source>
</evidence>
<feature type="domain" description="ABC transmembrane type-1" evidence="8">
    <location>
        <begin position="70"/>
        <end position="289"/>
    </location>
</feature>
<dbReference type="Pfam" id="PF00528">
    <property type="entry name" value="BPD_transp_1"/>
    <property type="match status" value="1"/>
</dbReference>
<accession>A0A9X1LTK6</accession>
<comment type="caution">
    <text evidence="9">The sequence shown here is derived from an EMBL/GenBank/DDBJ whole genome shotgun (WGS) entry which is preliminary data.</text>
</comment>
<dbReference type="InterPro" id="IPR051393">
    <property type="entry name" value="ABC_transporter_permease"/>
</dbReference>
<evidence type="ECO:0000256" key="3">
    <source>
        <dbReference type="ARBA" id="ARBA00022475"/>
    </source>
</evidence>
<comment type="subcellular location">
    <subcellularLocation>
        <location evidence="1 7">Cell membrane</location>
        <topology evidence="1 7">Multi-pass membrane protein</topology>
    </subcellularLocation>
</comment>
<evidence type="ECO:0000256" key="4">
    <source>
        <dbReference type="ARBA" id="ARBA00022692"/>
    </source>
</evidence>
<dbReference type="EMBL" id="JAGTTN010000001">
    <property type="protein sequence ID" value="MCC2031518.1"/>
    <property type="molecule type" value="Genomic_DNA"/>
</dbReference>
<dbReference type="CDD" id="cd06261">
    <property type="entry name" value="TM_PBP2"/>
    <property type="match status" value="1"/>
</dbReference>
<dbReference type="InterPro" id="IPR000515">
    <property type="entry name" value="MetI-like"/>
</dbReference>
<dbReference type="GO" id="GO:0005886">
    <property type="term" value="C:plasma membrane"/>
    <property type="evidence" value="ECO:0007669"/>
    <property type="project" value="UniProtKB-SubCell"/>
</dbReference>
<comment type="similarity">
    <text evidence="7">Belongs to the binding-protein-dependent transport system permease family.</text>
</comment>
<keyword evidence="2 7" id="KW-0813">Transport</keyword>
<evidence type="ECO:0000313" key="10">
    <source>
        <dbReference type="Proteomes" id="UP001139354"/>
    </source>
</evidence>
<keyword evidence="3" id="KW-1003">Cell membrane</keyword>
<gene>
    <name evidence="9" type="ORF">KEC57_04895</name>
</gene>
<protein>
    <submittedName>
        <fullName evidence="9">Sugar ABC transporter permease</fullName>
    </submittedName>
</protein>
<sequence>MTRRTALRDASAPYLMIAPFFVLFFVFGLFPVLATFWLSLWEWNPIGEQRWIGGANFVRMSADPRFWTAMRNTLGIFALATIPQIALALVLAHALNQARLRFAALLRVTLLVPYVTSAAAIAIVVAQVVDRDYGLLTRLVQSFGGDPVDVLSSTLGSWITVAAMVTWRWFGFTTLLFLTVLQSVPRDVFAAAEVDGAGALTQLRYISVPLLGPAILFTTVTSVVGTLQLFAEPLLVQPGSTTCGPARQCQTLALFIYELGFREFQSGYGAAVAVTVFLVTAVLVGGAAGLSSRVRRRS</sequence>
<dbReference type="PANTHER" id="PTHR30193">
    <property type="entry name" value="ABC TRANSPORTER PERMEASE PROTEIN"/>
    <property type="match status" value="1"/>
</dbReference>
<organism evidence="9 10">
    <name type="scientific">Microbacterium allomyrinae</name>
    <dbReference type="NCBI Taxonomy" id="2830666"/>
    <lineage>
        <taxon>Bacteria</taxon>
        <taxon>Bacillati</taxon>
        <taxon>Actinomycetota</taxon>
        <taxon>Actinomycetes</taxon>
        <taxon>Micrococcales</taxon>
        <taxon>Microbacteriaceae</taxon>
        <taxon>Microbacterium</taxon>
    </lineage>
</organism>
<evidence type="ECO:0000259" key="8">
    <source>
        <dbReference type="PROSITE" id="PS50928"/>
    </source>
</evidence>
<dbReference type="Proteomes" id="UP001139354">
    <property type="component" value="Unassembled WGS sequence"/>
</dbReference>
<dbReference type="PANTHER" id="PTHR30193:SF37">
    <property type="entry name" value="INNER MEMBRANE ABC TRANSPORTER PERMEASE PROTEIN YCJO"/>
    <property type="match status" value="1"/>
</dbReference>
<keyword evidence="5 7" id="KW-1133">Transmembrane helix</keyword>
<feature type="transmembrane region" description="Helical" evidence="7">
    <location>
        <begin position="104"/>
        <end position="129"/>
    </location>
</feature>
<keyword evidence="4 7" id="KW-0812">Transmembrane</keyword>
<dbReference type="AlphaFoldDB" id="A0A9X1LTK6"/>
<evidence type="ECO:0000256" key="7">
    <source>
        <dbReference type="RuleBase" id="RU363032"/>
    </source>
</evidence>
<evidence type="ECO:0000256" key="1">
    <source>
        <dbReference type="ARBA" id="ARBA00004651"/>
    </source>
</evidence>
<dbReference type="Gene3D" id="1.10.3720.10">
    <property type="entry name" value="MetI-like"/>
    <property type="match status" value="1"/>
</dbReference>
<dbReference type="PROSITE" id="PS50928">
    <property type="entry name" value="ABC_TM1"/>
    <property type="match status" value="1"/>
</dbReference>
<name>A0A9X1LTK6_9MICO</name>
<keyword evidence="6 7" id="KW-0472">Membrane</keyword>